<organism evidence="2 3">
    <name type="scientific">Roseimaritima ulvae</name>
    <dbReference type="NCBI Taxonomy" id="980254"/>
    <lineage>
        <taxon>Bacteria</taxon>
        <taxon>Pseudomonadati</taxon>
        <taxon>Planctomycetota</taxon>
        <taxon>Planctomycetia</taxon>
        <taxon>Pirellulales</taxon>
        <taxon>Pirellulaceae</taxon>
        <taxon>Roseimaritima</taxon>
    </lineage>
</organism>
<comment type="similarity">
    <text evidence="1">Belongs to the proline racemase family.</text>
</comment>
<dbReference type="AlphaFoldDB" id="A0A5B9QYC1"/>
<dbReference type="Proteomes" id="UP000325286">
    <property type="component" value="Chromosome"/>
</dbReference>
<dbReference type="SUPFAM" id="SSF54506">
    <property type="entry name" value="Diaminopimelate epimerase-like"/>
    <property type="match status" value="1"/>
</dbReference>
<keyword evidence="2" id="KW-0413">Isomerase</keyword>
<dbReference type="EMBL" id="CP042914">
    <property type="protein sequence ID" value="QEG42385.1"/>
    <property type="molecule type" value="Genomic_DNA"/>
</dbReference>
<evidence type="ECO:0000313" key="2">
    <source>
        <dbReference type="EMBL" id="QEG42385.1"/>
    </source>
</evidence>
<accession>A0A5B9QYC1</accession>
<sequence>MGPLQPIKRFAGWAGSRVIRPGLYSQHDRFMVTPMQTPPANPFNLRAIDAIDTHTGGEPTRIVFAGGPDLGQGPMLQRMHSLRRDADWLRTALILEPRGSAWIVGALLQPSCDPDCAAGVIFFNNRGYIGMCGHGLIGVVAALAYRGRIQPGTHRFETVVGEVTATLHDDQSVSIKNVASYRWREQVSVQVPGEGTVCGDIAYGGNWFFLVDTPGVDPAELESLSARCRRIHAALRDQGIVGADGSEIDHIELFGPPSDPQLADGRNFVLCPGGEYDRSPCGTGTSAKLACLAAAGKLQVGEVWRQESIIGSVFAGRYTPAPQGPVEHAVIPTITGRAFVTAETRFVLDPQDPLRLGIPTIKDAAAE</sequence>
<dbReference type="Pfam" id="PF05544">
    <property type="entry name" value="Pro_racemase"/>
    <property type="match status" value="1"/>
</dbReference>
<evidence type="ECO:0000313" key="3">
    <source>
        <dbReference type="Proteomes" id="UP000325286"/>
    </source>
</evidence>
<dbReference type="PANTHER" id="PTHR33442">
    <property type="entry name" value="TRANS-3-HYDROXY-L-PROLINE DEHYDRATASE"/>
    <property type="match status" value="1"/>
</dbReference>
<reference evidence="2 3" key="1">
    <citation type="submission" date="2019-08" db="EMBL/GenBank/DDBJ databases">
        <title>Deep-cultivation of Planctomycetes and their phenomic and genomic characterization uncovers novel biology.</title>
        <authorList>
            <person name="Wiegand S."/>
            <person name="Jogler M."/>
            <person name="Boedeker C."/>
            <person name="Pinto D."/>
            <person name="Vollmers J."/>
            <person name="Rivas-Marin E."/>
            <person name="Kohn T."/>
            <person name="Peeters S.H."/>
            <person name="Heuer A."/>
            <person name="Rast P."/>
            <person name="Oberbeckmann S."/>
            <person name="Bunk B."/>
            <person name="Jeske O."/>
            <person name="Meyerdierks A."/>
            <person name="Storesund J.E."/>
            <person name="Kallscheuer N."/>
            <person name="Luecker S."/>
            <person name="Lage O.M."/>
            <person name="Pohl T."/>
            <person name="Merkel B.J."/>
            <person name="Hornburger P."/>
            <person name="Mueller R.-W."/>
            <person name="Bruemmer F."/>
            <person name="Labrenz M."/>
            <person name="Spormann A.M."/>
            <person name="Op den Camp H."/>
            <person name="Overmann J."/>
            <person name="Amann R."/>
            <person name="Jetten M.S.M."/>
            <person name="Mascher T."/>
            <person name="Medema M.H."/>
            <person name="Devos D.P."/>
            <person name="Kaster A.-K."/>
            <person name="Ovreas L."/>
            <person name="Rohde M."/>
            <person name="Galperin M.Y."/>
            <person name="Jogler C."/>
        </authorList>
    </citation>
    <scope>NUCLEOTIDE SEQUENCE [LARGE SCALE GENOMIC DNA]</scope>
    <source>
        <strain evidence="2 3">UC8</strain>
    </source>
</reference>
<dbReference type="PIRSF" id="PIRSF029792">
    <property type="entry name" value="Pro_racemase"/>
    <property type="match status" value="1"/>
</dbReference>
<protein>
    <submittedName>
        <fullName evidence="2">4-hydroxyproline epimerase</fullName>
        <ecNumber evidence="2">5.1.1.8</ecNumber>
    </submittedName>
</protein>
<dbReference type="KEGG" id="rul:UC8_44200"/>
<dbReference type="InterPro" id="IPR008794">
    <property type="entry name" value="Pro_racemase_fam"/>
</dbReference>
<dbReference type="PANTHER" id="PTHR33442:SF1">
    <property type="entry name" value="TRANS-3-HYDROXY-L-PROLINE DEHYDRATASE"/>
    <property type="match status" value="1"/>
</dbReference>
<dbReference type="Gene3D" id="3.10.310.10">
    <property type="entry name" value="Diaminopimelate Epimerase, Chain A, domain 1"/>
    <property type="match status" value="2"/>
</dbReference>
<dbReference type="GO" id="GO:0047580">
    <property type="term" value="F:4-hydroxyproline epimerase activity"/>
    <property type="evidence" value="ECO:0007669"/>
    <property type="project" value="UniProtKB-EC"/>
</dbReference>
<dbReference type="EC" id="5.1.1.8" evidence="2"/>
<gene>
    <name evidence="2" type="ORF">UC8_44200</name>
</gene>
<dbReference type="SFLD" id="SFLDS00028">
    <property type="entry name" value="Proline_Racemase"/>
    <property type="match status" value="1"/>
</dbReference>
<name>A0A5B9QYC1_9BACT</name>
<proteinExistence type="inferred from homology"/>
<keyword evidence="3" id="KW-1185">Reference proteome</keyword>
<evidence type="ECO:0000256" key="1">
    <source>
        <dbReference type="ARBA" id="ARBA00007529"/>
    </source>
</evidence>